<dbReference type="SUPFAM" id="SSF55681">
    <property type="entry name" value="Class II aaRS and biotin synthetases"/>
    <property type="match status" value="1"/>
</dbReference>
<dbReference type="PANTHER" id="PTHR22594:SF34">
    <property type="entry name" value="ASPARAGINE--TRNA LIGASE, MITOCHONDRIAL-RELATED"/>
    <property type="match status" value="1"/>
</dbReference>
<dbReference type="InterPro" id="IPR004522">
    <property type="entry name" value="Asn-tRNA-ligase"/>
</dbReference>
<proteinExistence type="inferred from homology"/>
<dbReference type="PRINTS" id="PR01042">
    <property type="entry name" value="TRNASYNTHASP"/>
</dbReference>
<dbReference type="InterPro" id="IPR004364">
    <property type="entry name" value="Aa-tRNA-synt_II"/>
</dbReference>
<dbReference type="GO" id="GO:0003676">
    <property type="term" value="F:nucleic acid binding"/>
    <property type="evidence" value="ECO:0007669"/>
    <property type="project" value="InterPro"/>
</dbReference>
<dbReference type="EMBL" id="KZ991089">
    <property type="protein sequence ID" value="RKP23326.1"/>
    <property type="molecule type" value="Genomic_DNA"/>
</dbReference>
<dbReference type="GO" id="GO:0006421">
    <property type="term" value="P:asparaginyl-tRNA aminoacylation"/>
    <property type="evidence" value="ECO:0007669"/>
    <property type="project" value="InterPro"/>
</dbReference>
<comment type="similarity">
    <text evidence="1">Belongs to the class-II aminoacyl-tRNA synthetase family.</text>
</comment>
<dbReference type="InterPro" id="IPR045864">
    <property type="entry name" value="aa-tRNA-synth_II/BPL/LPL"/>
</dbReference>
<evidence type="ECO:0000256" key="8">
    <source>
        <dbReference type="ARBA" id="ARBA00029886"/>
    </source>
</evidence>
<evidence type="ECO:0000256" key="6">
    <source>
        <dbReference type="ARBA" id="ARBA00022917"/>
    </source>
</evidence>
<keyword evidence="12" id="KW-1185">Reference proteome</keyword>
<dbReference type="AlphaFoldDB" id="A0A4P9YTR3"/>
<dbReference type="InterPro" id="IPR006195">
    <property type="entry name" value="aa-tRNA-synth_II"/>
</dbReference>
<organism evidence="11 12">
    <name type="scientific">Syncephalis pseudoplumigaleata</name>
    <dbReference type="NCBI Taxonomy" id="1712513"/>
    <lineage>
        <taxon>Eukaryota</taxon>
        <taxon>Fungi</taxon>
        <taxon>Fungi incertae sedis</taxon>
        <taxon>Zoopagomycota</taxon>
        <taxon>Zoopagomycotina</taxon>
        <taxon>Zoopagomycetes</taxon>
        <taxon>Zoopagales</taxon>
        <taxon>Piptocephalidaceae</taxon>
        <taxon>Syncephalis</taxon>
    </lineage>
</organism>
<dbReference type="NCBIfam" id="TIGR00457">
    <property type="entry name" value="asnS"/>
    <property type="match status" value="1"/>
</dbReference>
<evidence type="ECO:0000256" key="2">
    <source>
        <dbReference type="ARBA" id="ARBA00012816"/>
    </source>
</evidence>
<dbReference type="Gene3D" id="3.30.930.10">
    <property type="entry name" value="Bira Bifunctional Protein, Domain 2"/>
    <property type="match status" value="1"/>
</dbReference>
<evidence type="ECO:0000259" key="10">
    <source>
        <dbReference type="PROSITE" id="PS50862"/>
    </source>
</evidence>
<gene>
    <name evidence="11" type="ORF">SYNPS1DRAFT_18789</name>
</gene>
<dbReference type="GO" id="GO:0005739">
    <property type="term" value="C:mitochondrion"/>
    <property type="evidence" value="ECO:0007669"/>
    <property type="project" value="TreeGrafter"/>
</dbReference>
<dbReference type="OrthoDB" id="1931232at2759"/>
<dbReference type="InterPro" id="IPR004365">
    <property type="entry name" value="NA-bd_OB_tRNA"/>
</dbReference>
<dbReference type="SUPFAM" id="SSF50249">
    <property type="entry name" value="Nucleic acid-binding proteins"/>
    <property type="match status" value="1"/>
</dbReference>
<dbReference type="GO" id="GO:0004816">
    <property type="term" value="F:asparagine-tRNA ligase activity"/>
    <property type="evidence" value="ECO:0007669"/>
    <property type="project" value="UniProtKB-EC"/>
</dbReference>
<dbReference type="PROSITE" id="PS50862">
    <property type="entry name" value="AA_TRNA_LIGASE_II"/>
    <property type="match status" value="1"/>
</dbReference>
<evidence type="ECO:0000256" key="5">
    <source>
        <dbReference type="ARBA" id="ARBA00022840"/>
    </source>
</evidence>
<reference evidence="12" key="1">
    <citation type="journal article" date="2018" name="Nat. Microbiol.">
        <title>Leveraging single-cell genomics to expand the fungal tree of life.</title>
        <authorList>
            <person name="Ahrendt S.R."/>
            <person name="Quandt C.A."/>
            <person name="Ciobanu D."/>
            <person name="Clum A."/>
            <person name="Salamov A."/>
            <person name="Andreopoulos B."/>
            <person name="Cheng J.F."/>
            <person name="Woyke T."/>
            <person name="Pelin A."/>
            <person name="Henrissat B."/>
            <person name="Reynolds N.K."/>
            <person name="Benny G.L."/>
            <person name="Smith M.E."/>
            <person name="James T.Y."/>
            <person name="Grigoriev I.V."/>
        </authorList>
    </citation>
    <scope>NUCLEOTIDE SEQUENCE [LARGE SCALE GENOMIC DNA]</scope>
    <source>
        <strain evidence="12">Benny S71-1</strain>
    </source>
</reference>
<sequence length="477" mass="52916">MLAGHCYAGTALSAVRRRCYSSGRALLLGGRTIRQILAEQQVGDEARVQGWIRSVRVQKNRTFIDINDGTTTQGIQVVAEQSVPKLAAGCAVQVDGQLVDSPGDEQPLELRAQHINIVGECDAEVYPLQKKRHTFEFLRDWPHLRSRTRTLGAILRTRNEAIQGLHAYFQEHDFLQINTPILTAHDCEGGGEVFRVVGSGEFFGRPVYLTVSGQLHLEAMAMAASRVYTLSPAFRAEPSQTSRHLAEFWMLEAEMSFVTELDQLMDVCEACIASTTKRLRTRMPDELALFGRWIERDLMKRIALLAGDQERSYARISYTDAIEVLQRASVAFQYAPVWGAPLQSEHEQYLADEYCRGPVFVTHYPAAIKPFYMLADRTASMGTDKSTVACMDLLVPGVGELVGGSLRENKEAALRARMEAAGVDPAAHAWYLELRQFGGAPHGGFGLGLERYLRAVTGMTSLKDLIPMPRATGQCHA</sequence>
<dbReference type="PANTHER" id="PTHR22594">
    <property type="entry name" value="ASPARTYL/LYSYL-TRNA SYNTHETASE"/>
    <property type="match status" value="1"/>
</dbReference>
<dbReference type="EC" id="6.1.1.22" evidence="2"/>
<keyword evidence="6" id="KW-0648">Protein biosynthesis</keyword>
<evidence type="ECO:0000256" key="7">
    <source>
        <dbReference type="ARBA" id="ARBA00023146"/>
    </source>
</evidence>
<keyword evidence="3" id="KW-0436">Ligase</keyword>
<keyword evidence="5" id="KW-0067">ATP-binding</keyword>
<dbReference type="Pfam" id="PF00152">
    <property type="entry name" value="tRNA-synt_2"/>
    <property type="match status" value="1"/>
</dbReference>
<accession>A0A4P9YTR3</accession>
<keyword evidence="7 11" id="KW-0030">Aminoacyl-tRNA synthetase</keyword>
<evidence type="ECO:0000256" key="4">
    <source>
        <dbReference type="ARBA" id="ARBA00022741"/>
    </source>
</evidence>
<dbReference type="FunFam" id="3.30.930.10:FF:000016">
    <property type="entry name" value="Asparagine--tRNA ligase"/>
    <property type="match status" value="1"/>
</dbReference>
<evidence type="ECO:0000256" key="3">
    <source>
        <dbReference type="ARBA" id="ARBA00022598"/>
    </source>
</evidence>
<dbReference type="Proteomes" id="UP000278143">
    <property type="component" value="Unassembled WGS sequence"/>
</dbReference>
<dbReference type="CDD" id="cd00776">
    <property type="entry name" value="AsxRS_core"/>
    <property type="match status" value="1"/>
</dbReference>
<evidence type="ECO:0000313" key="12">
    <source>
        <dbReference type="Proteomes" id="UP000278143"/>
    </source>
</evidence>
<keyword evidence="4" id="KW-0547">Nucleotide-binding</keyword>
<dbReference type="Pfam" id="PF01336">
    <property type="entry name" value="tRNA_anti-codon"/>
    <property type="match status" value="1"/>
</dbReference>
<dbReference type="NCBIfam" id="NF003037">
    <property type="entry name" value="PRK03932.1"/>
    <property type="match status" value="1"/>
</dbReference>
<feature type="domain" description="Aminoacyl-transfer RNA synthetases class-II family profile" evidence="10">
    <location>
        <begin position="168"/>
        <end position="467"/>
    </location>
</feature>
<evidence type="ECO:0000256" key="9">
    <source>
        <dbReference type="ARBA" id="ARBA00068798"/>
    </source>
</evidence>
<dbReference type="InterPro" id="IPR012340">
    <property type="entry name" value="NA-bd_OB-fold"/>
</dbReference>
<dbReference type="CDD" id="cd04318">
    <property type="entry name" value="EcAsnRS_like_N"/>
    <property type="match status" value="1"/>
</dbReference>
<dbReference type="GO" id="GO:0005524">
    <property type="term" value="F:ATP binding"/>
    <property type="evidence" value="ECO:0007669"/>
    <property type="project" value="UniProtKB-KW"/>
</dbReference>
<evidence type="ECO:0000313" key="11">
    <source>
        <dbReference type="EMBL" id="RKP23326.1"/>
    </source>
</evidence>
<evidence type="ECO:0000256" key="1">
    <source>
        <dbReference type="ARBA" id="ARBA00008226"/>
    </source>
</evidence>
<protein>
    <recommendedName>
        <fullName evidence="9">Asparagine--tRNA ligase, mitochondrial</fullName>
        <ecNumber evidence="2">6.1.1.22</ecNumber>
    </recommendedName>
    <alternativeName>
        <fullName evidence="8">Asparaginyl-tRNA synthetase</fullName>
    </alternativeName>
</protein>
<dbReference type="Gene3D" id="2.40.50.140">
    <property type="entry name" value="Nucleic acid-binding proteins"/>
    <property type="match status" value="1"/>
</dbReference>
<dbReference type="InterPro" id="IPR002312">
    <property type="entry name" value="Asp/Asn-tRNA-synth_IIb"/>
</dbReference>
<name>A0A4P9YTR3_9FUNG</name>